<name>A0ABQ1JJ95_9SPHN</name>
<dbReference type="InterPro" id="IPR011356">
    <property type="entry name" value="Leucine_aapep/pepB"/>
</dbReference>
<reference evidence="12" key="1">
    <citation type="journal article" date="2019" name="Int. J. Syst. Evol. Microbiol.">
        <title>The Global Catalogue of Microorganisms (GCM) 10K type strain sequencing project: providing services to taxonomists for standard genome sequencing and annotation.</title>
        <authorList>
            <consortium name="The Broad Institute Genomics Platform"/>
            <consortium name="The Broad Institute Genome Sequencing Center for Infectious Disease"/>
            <person name="Wu L."/>
            <person name="Ma J."/>
        </authorList>
    </citation>
    <scope>NUCLEOTIDE SEQUENCE [LARGE SCALE GENOMIC DNA]</scope>
    <source>
        <strain evidence="12">CGMCC 1.12851</strain>
    </source>
</reference>
<keyword evidence="4 8" id="KW-0031">Aminopeptidase</keyword>
<keyword evidence="9" id="KW-0732">Signal</keyword>
<feature type="binding site" evidence="8">
    <location>
        <position position="306"/>
    </location>
    <ligand>
        <name>Mn(2+)</name>
        <dbReference type="ChEBI" id="CHEBI:29035"/>
        <label>1</label>
    </ligand>
</feature>
<accession>A0ABQ1JJ95</accession>
<dbReference type="EC" id="3.4.11.1" evidence="8"/>
<proteinExistence type="inferred from homology"/>
<feature type="active site" evidence="8">
    <location>
        <position position="387"/>
    </location>
</feature>
<evidence type="ECO:0000256" key="6">
    <source>
        <dbReference type="ARBA" id="ARBA00022801"/>
    </source>
</evidence>
<feature type="binding site" evidence="8">
    <location>
        <position position="301"/>
    </location>
    <ligand>
        <name>Mn(2+)</name>
        <dbReference type="ChEBI" id="CHEBI:29035"/>
        <label>2</label>
    </ligand>
</feature>
<dbReference type="EC" id="3.4.11.10" evidence="8"/>
<dbReference type="GO" id="GO:0004177">
    <property type="term" value="F:aminopeptidase activity"/>
    <property type="evidence" value="ECO:0007669"/>
    <property type="project" value="UniProtKB-KW"/>
</dbReference>
<feature type="binding site" evidence="8">
    <location>
        <position position="324"/>
    </location>
    <ligand>
        <name>Mn(2+)</name>
        <dbReference type="ChEBI" id="CHEBI:29035"/>
        <label>2</label>
    </ligand>
</feature>
<dbReference type="InterPro" id="IPR000819">
    <property type="entry name" value="Peptidase_M17_C"/>
</dbReference>
<comment type="caution">
    <text evidence="11">The sequence shown here is derived from an EMBL/GenBank/DDBJ whole genome shotgun (WGS) entry which is preliminary data.</text>
</comment>
<evidence type="ECO:0000256" key="9">
    <source>
        <dbReference type="SAM" id="SignalP"/>
    </source>
</evidence>
<dbReference type="EMBL" id="BMGD01000004">
    <property type="protein sequence ID" value="GGB69842.1"/>
    <property type="molecule type" value="Genomic_DNA"/>
</dbReference>
<dbReference type="CDD" id="cd00433">
    <property type="entry name" value="Peptidase_M17"/>
    <property type="match status" value="1"/>
</dbReference>
<dbReference type="NCBIfam" id="NF002077">
    <property type="entry name" value="PRK00913.2-4"/>
    <property type="match status" value="1"/>
</dbReference>
<dbReference type="SUPFAM" id="SSF52949">
    <property type="entry name" value="Macro domain-like"/>
    <property type="match status" value="1"/>
</dbReference>
<dbReference type="Proteomes" id="UP000614261">
    <property type="component" value="Unassembled WGS sequence"/>
</dbReference>
<dbReference type="PROSITE" id="PS00631">
    <property type="entry name" value="CYTOSOL_AP"/>
    <property type="match status" value="1"/>
</dbReference>
<gene>
    <name evidence="8 11" type="primary">pepA</name>
    <name evidence="11" type="ORF">GCM10010833_26340</name>
</gene>
<evidence type="ECO:0000256" key="2">
    <source>
        <dbReference type="ARBA" id="ARBA00000967"/>
    </source>
</evidence>
<keyword evidence="5 8" id="KW-0645">Protease</keyword>
<dbReference type="Gene3D" id="3.40.220.10">
    <property type="entry name" value="Leucine Aminopeptidase, subunit E, domain 1"/>
    <property type="match status" value="1"/>
</dbReference>
<evidence type="ECO:0000256" key="4">
    <source>
        <dbReference type="ARBA" id="ARBA00022438"/>
    </source>
</evidence>
<evidence type="ECO:0000256" key="7">
    <source>
        <dbReference type="ARBA" id="ARBA00023211"/>
    </source>
</evidence>
<dbReference type="PANTHER" id="PTHR11963">
    <property type="entry name" value="LEUCINE AMINOPEPTIDASE-RELATED"/>
    <property type="match status" value="1"/>
</dbReference>
<organism evidence="11 12">
    <name type="scientific">Blastomonas aquatica</name>
    <dbReference type="NCBI Taxonomy" id="1510276"/>
    <lineage>
        <taxon>Bacteria</taxon>
        <taxon>Pseudomonadati</taxon>
        <taxon>Pseudomonadota</taxon>
        <taxon>Alphaproteobacteria</taxon>
        <taxon>Sphingomonadales</taxon>
        <taxon>Sphingomonadaceae</taxon>
        <taxon>Blastomonas</taxon>
    </lineage>
</organism>
<keyword evidence="6 8" id="KW-0378">Hydrolase</keyword>
<evidence type="ECO:0000256" key="8">
    <source>
        <dbReference type="HAMAP-Rule" id="MF_00181"/>
    </source>
</evidence>
<dbReference type="HAMAP" id="MF_00181">
    <property type="entry name" value="Cytosol_peptidase_M17"/>
    <property type="match status" value="1"/>
</dbReference>
<comment type="catalytic activity">
    <reaction evidence="2 8">
        <text>Release of an N-terminal amino acid, preferentially leucine, but not glutamic or aspartic acids.</text>
        <dbReference type="EC" id="3.4.11.10"/>
    </reaction>
</comment>
<evidence type="ECO:0000313" key="12">
    <source>
        <dbReference type="Proteomes" id="UP000614261"/>
    </source>
</evidence>
<feature type="domain" description="Cytosol aminopeptidase" evidence="10">
    <location>
        <begin position="381"/>
        <end position="388"/>
    </location>
</feature>
<keyword evidence="8" id="KW-0479">Metal-binding</keyword>
<comment type="catalytic activity">
    <reaction evidence="1 8">
        <text>Release of an N-terminal amino acid, Xaa-|-Yaa-, in which Xaa is preferably Leu, but may be other amino acids including Pro although not Arg or Lys, and Yaa may be Pro. Amino acid amides and methyl esters are also readily hydrolyzed, but rates on arylamides are exceedingly low.</text>
        <dbReference type="EC" id="3.4.11.1"/>
    </reaction>
</comment>
<feature type="signal peptide" evidence="9">
    <location>
        <begin position="1"/>
        <end position="27"/>
    </location>
</feature>
<sequence>MLPYRNSITACLATVLAAGLLSTPALAQNRSAEAVTPSLPIKAARQQPRAVTFASSPAGIKGTLVLPLTSEGDLATRAALLSEAERGAIARALTAAEFDYTDQGTLSLRGIGGWDRIHVVSTGKDLSPAAIQKLGVMAGRALMKDKGPITVLAGGLTAEAAAEIATGMGIGEYRSDLYQAKAREASAPAGTTIVSDAAEAARTAYDDRGKGLVEAMAFARDLSNEPANVVYPESFVERTRAAFAGIAGVNIEALDVPAMEKLSMGSILGSGRGSARPPRMLIVRYTGRGAPSAGPVVLAGKGITFDSGGISIKSSSGMGDMKFDMSGAASVVGAVLALSKSRAPVDVVAVAALTENMPDGNAARPADVLQAMNGKTIEIISTDAEGRLVLADAVAYADAMLNPAAIVDMATLTGSIMTALGDDYAGLFSRHDPLARQLLQAGDASGDLLWQMPLHPSYAEDTKSTIADIKNSGGSGAGAGAGAHFIGAFVKPETPWAHIDIAGMAWGGANDLKPAGASGYGVRLLEAFVRNFQPVPKVAPEE</sequence>
<comment type="cofactor">
    <cofactor evidence="8">
        <name>Mn(2+)</name>
        <dbReference type="ChEBI" id="CHEBI:29035"/>
    </cofactor>
    <text evidence="8">Binds 2 manganese ions per subunit.</text>
</comment>
<keyword evidence="7 8" id="KW-0464">Manganese</keyword>
<dbReference type="Pfam" id="PF00883">
    <property type="entry name" value="Peptidase_M17"/>
    <property type="match status" value="1"/>
</dbReference>
<feature type="active site" evidence="8">
    <location>
        <position position="313"/>
    </location>
</feature>
<comment type="similarity">
    <text evidence="3 8">Belongs to the peptidase M17 family.</text>
</comment>
<keyword evidence="8" id="KW-0963">Cytoplasm</keyword>
<feature type="binding site" evidence="8">
    <location>
        <position position="306"/>
    </location>
    <ligand>
        <name>Mn(2+)</name>
        <dbReference type="ChEBI" id="CHEBI:29035"/>
        <label>2</label>
    </ligand>
</feature>
<protein>
    <recommendedName>
        <fullName evidence="8">Probable cytosol aminopeptidase</fullName>
        <ecNumber evidence="8">3.4.11.1</ecNumber>
    </recommendedName>
    <alternativeName>
        <fullName evidence="8">Leucine aminopeptidase</fullName>
        <shortName evidence="8">LAP</shortName>
        <ecNumber evidence="8">3.4.11.10</ecNumber>
    </alternativeName>
    <alternativeName>
        <fullName evidence="8">Leucyl aminopeptidase</fullName>
    </alternativeName>
</protein>
<feature type="chain" id="PRO_5046302082" description="Probable cytosol aminopeptidase" evidence="9">
    <location>
        <begin position="28"/>
        <end position="542"/>
    </location>
</feature>
<dbReference type="InterPro" id="IPR023042">
    <property type="entry name" value="Peptidase_M17_leu_NH2_pept"/>
</dbReference>
<dbReference type="PRINTS" id="PR00481">
    <property type="entry name" value="LAMNOPPTDASE"/>
</dbReference>
<dbReference type="PANTHER" id="PTHR11963:SF23">
    <property type="entry name" value="CYTOSOL AMINOPEPTIDASE"/>
    <property type="match status" value="1"/>
</dbReference>
<evidence type="ECO:0000256" key="3">
    <source>
        <dbReference type="ARBA" id="ARBA00009528"/>
    </source>
</evidence>
<comment type="function">
    <text evidence="8">Presumably involved in the processing and regular turnover of intracellular proteins. Catalyzes the removal of unsubstituted N-terminal amino acids from various peptides.</text>
</comment>
<evidence type="ECO:0000256" key="1">
    <source>
        <dbReference type="ARBA" id="ARBA00000135"/>
    </source>
</evidence>
<comment type="subcellular location">
    <subcellularLocation>
        <location evidence="8">Cytoplasm</location>
    </subcellularLocation>
</comment>
<dbReference type="Gene3D" id="3.40.630.10">
    <property type="entry name" value="Zn peptidases"/>
    <property type="match status" value="1"/>
</dbReference>
<dbReference type="InterPro" id="IPR043472">
    <property type="entry name" value="Macro_dom-like"/>
</dbReference>
<feature type="binding site" evidence="8">
    <location>
        <position position="385"/>
    </location>
    <ligand>
        <name>Mn(2+)</name>
        <dbReference type="ChEBI" id="CHEBI:29035"/>
        <label>1</label>
    </ligand>
</feature>
<dbReference type="SUPFAM" id="SSF53187">
    <property type="entry name" value="Zn-dependent exopeptidases"/>
    <property type="match status" value="1"/>
</dbReference>
<keyword evidence="12" id="KW-1185">Reference proteome</keyword>
<evidence type="ECO:0000256" key="5">
    <source>
        <dbReference type="ARBA" id="ARBA00022670"/>
    </source>
</evidence>
<evidence type="ECO:0000313" key="11">
    <source>
        <dbReference type="EMBL" id="GGB69842.1"/>
    </source>
</evidence>
<feature type="binding site" evidence="8">
    <location>
        <position position="385"/>
    </location>
    <ligand>
        <name>Mn(2+)</name>
        <dbReference type="ChEBI" id="CHEBI:29035"/>
        <label>2</label>
    </ligand>
</feature>
<feature type="binding site" evidence="8">
    <location>
        <position position="383"/>
    </location>
    <ligand>
        <name>Mn(2+)</name>
        <dbReference type="ChEBI" id="CHEBI:29035"/>
        <label>1</label>
    </ligand>
</feature>
<evidence type="ECO:0000259" key="10">
    <source>
        <dbReference type="PROSITE" id="PS00631"/>
    </source>
</evidence>